<protein>
    <submittedName>
        <fullName evidence="3">Uncharacterized protein</fullName>
    </submittedName>
</protein>
<dbReference type="EMBL" id="FN656985">
    <property type="protein sequence ID" value="CBY42249.1"/>
    <property type="molecule type" value="Genomic_DNA"/>
</dbReference>
<reference evidence="3" key="1">
    <citation type="journal article" date="2010" name="Science">
        <title>Plasticity of animal genome architecture unmasked by rapid evolution of a pelagic tunicate.</title>
        <authorList>
            <person name="Denoeud F."/>
            <person name="Henriet S."/>
            <person name="Mungpakdee S."/>
            <person name="Aury J.M."/>
            <person name="Da Silva C."/>
            <person name="Brinkmann H."/>
            <person name="Mikhaleva J."/>
            <person name="Olsen L.C."/>
            <person name="Jubin C."/>
            <person name="Canestro C."/>
            <person name="Bouquet J.M."/>
            <person name="Danks G."/>
            <person name="Poulain J."/>
            <person name="Campsteijn C."/>
            <person name="Adamski M."/>
            <person name="Cross I."/>
            <person name="Yadetie F."/>
            <person name="Muffato M."/>
            <person name="Louis A."/>
            <person name="Butcher S."/>
            <person name="Tsagkogeorga G."/>
            <person name="Konrad A."/>
            <person name="Singh S."/>
            <person name="Jensen M.F."/>
            <person name="Cong E.H."/>
            <person name="Eikeseth-Otteraa H."/>
            <person name="Noel B."/>
            <person name="Anthouard V."/>
            <person name="Porcel B.M."/>
            <person name="Kachouri-Lafond R."/>
            <person name="Nishino A."/>
            <person name="Ugolini M."/>
            <person name="Chourrout P."/>
            <person name="Nishida H."/>
            <person name="Aasland R."/>
            <person name="Huzurbazar S."/>
            <person name="Westhof E."/>
            <person name="Delsuc F."/>
            <person name="Lehrach H."/>
            <person name="Reinhardt R."/>
            <person name="Weissenbach J."/>
            <person name="Roy S.W."/>
            <person name="Artiguenave F."/>
            <person name="Postlethwait J.H."/>
            <person name="Manak J.R."/>
            <person name="Thompson E.M."/>
            <person name="Jaillon O."/>
            <person name="Du Pasquier L."/>
            <person name="Boudinot P."/>
            <person name="Liberles D.A."/>
            <person name="Volff J.N."/>
            <person name="Philippe H."/>
            <person name="Lenhard B."/>
            <person name="Roest Crollius H."/>
            <person name="Wincker P."/>
            <person name="Chourrout D."/>
        </authorList>
    </citation>
    <scope>NUCLEOTIDE SEQUENCE [LARGE SCALE GENOMIC DNA]</scope>
</reference>
<evidence type="ECO:0000256" key="1">
    <source>
        <dbReference type="SAM" id="Coils"/>
    </source>
</evidence>
<feature type="region of interest" description="Disordered" evidence="2">
    <location>
        <begin position="306"/>
        <end position="347"/>
    </location>
</feature>
<evidence type="ECO:0000313" key="3">
    <source>
        <dbReference type="EMBL" id="CBY42249.1"/>
    </source>
</evidence>
<name>E4Z3H1_OIKDI</name>
<feature type="coiled-coil region" evidence="1">
    <location>
        <begin position="239"/>
        <end position="266"/>
    </location>
</feature>
<organism evidence="3">
    <name type="scientific">Oikopleura dioica</name>
    <name type="common">Tunicate</name>
    <dbReference type="NCBI Taxonomy" id="34765"/>
    <lineage>
        <taxon>Eukaryota</taxon>
        <taxon>Metazoa</taxon>
        <taxon>Chordata</taxon>
        <taxon>Tunicata</taxon>
        <taxon>Appendicularia</taxon>
        <taxon>Copelata</taxon>
        <taxon>Oikopleuridae</taxon>
        <taxon>Oikopleura</taxon>
    </lineage>
</organism>
<feature type="compositionally biased region" description="Basic and acidic residues" evidence="2">
    <location>
        <begin position="306"/>
        <end position="317"/>
    </location>
</feature>
<dbReference type="Proteomes" id="UP000011014">
    <property type="component" value="Unassembled WGS sequence"/>
</dbReference>
<evidence type="ECO:0000256" key="2">
    <source>
        <dbReference type="SAM" id="MobiDB-lite"/>
    </source>
</evidence>
<keyword evidence="1" id="KW-0175">Coiled coil</keyword>
<dbReference type="AlphaFoldDB" id="E4Z3H1"/>
<feature type="compositionally biased region" description="Basic residues" evidence="2">
    <location>
        <begin position="338"/>
        <end position="347"/>
    </location>
</feature>
<sequence>MNVTQRDAANAKIWRNQNTIDLLTYFPIWEENGKPLTSAEKENIENEVESLNAKLSKTEMHFEKLEILENEFEAEMDYAVNQELPESARMLPATEHRINFSMSDKSFFELDENNKLIEKEPYLKRINLDKAKERYVEIEINSKKHMGVVRGVEEMRNHFYLKFSPFGVSKNDELELIVEFFNTASKAEQTEKIKFKGSRVEERFYQRKTLKDKRVISYGKGTEEKCINLAIGVRNWEDHRIQKQKLEKYQARKKEINELLDESDRLRYTPGFSELTDAWEKHQNIISQMTRLNILYDDDRIHSNREIPESFRSRTDDQETGSESTSCDQNENFLMPSRRGHAGRFSQ</sequence>
<feature type="compositionally biased region" description="Polar residues" evidence="2">
    <location>
        <begin position="321"/>
        <end position="332"/>
    </location>
</feature>
<gene>
    <name evidence="3" type="ORF">GSOID_T00025928001</name>
</gene>
<feature type="coiled-coil region" evidence="1">
    <location>
        <begin position="34"/>
        <end position="61"/>
    </location>
</feature>
<proteinExistence type="predicted"/>
<accession>E4Z3H1</accession>